<dbReference type="GO" id="GO:0016757">
    <property type="term" value="F:glycosyltransferase activity"/>
    <property type="evidence" value="ECO:0007669"/>
    <property type="project" value="InterPro"/>
</dbReference>
<dbReference type="Pfam" id="PF13579">
    <property type="entry name" value="Glyco_trans_4_4"/>
    <property type="match status" value="1"/>
</dbReference>
<dbReference type="Pfam" id="PF00534">
    <property type="entry name" value="Glycos_transf_1"/>
    <property type="match status" value="1"/>
</dbReference>
<reference evidence="3 4" key="1">
    <citation type="submission" date="2020-01" db="EMBL/GenBank/DDBJ databases">
        <title>Draft genome assembly of Ensifer adhaerens T173.</title>
        <authorList>
            <person name="Craig J.E."/>
            <person name="Stinchcombe J.R."/>
        </authorList>
    </citation>
    <scope>NUCLEOTIDE SEQUENCE [LARGE SCALE GENOMIC DNA]</scope>
    <source>
        <strain evidence="3 4">T173</strain>
    </source>
</reference>
<proteinExistence type="predicted"/>
<feature type="domain" description="Glycosyl transferase family 1" evidence="1">
    <location>
        <begin position="195"/>
        <end position="355"/>
    </location>
</feature>
<dbReference type="InterPro" id="IPR001296">
    <property type="entry name" value="Glyco_trans_1"/>
</dbReference>
<evidence type="ECO:0000313" key="4">
    <source>
        <dbReference type="Proteomes" id="UP000744980"/>
    </source>
</evidence>
<dbReference type="Proteomes" id="UP000744980">
    <property type="component" value="Unassembled WGS sequence"/>
</dbReference>
<sequence>MATSPYRGAYDHPDQKTTRTTIVVPALGAGGTEHVVSLVANHWSRQGHEVTIITFEAPTSEAYYPIDPHIDIWRLGGAGRPRSNLHSGLMAFRRMRKLAAALRASRPTFILSFLTRTNVLTLLAGWRLGVPIIVSERNNPELQPVGRGWKRMQRWLYPRAFGLVTMTRGALEAFPPAMRKRGWVVPNASDLPPGWNRRREDNTLTAVGRLTHQKGFDLLLEAFAKIAPDLPEWHLRIWGEGEERANLEAQRNRLGLADRVSMPGVTKRPGEWVETADVFVLSSRYEGWGIVLLEAMAAGIPTVSFRCQWGPEEMISDGDDGILVDREDVDALAAALVRVLRDPLLRYHLGRTAEQSARRFTQERVLAEWDAVAAATRVVLHSE</sequence>
<organism evidence="3 4">
    <name type="scientific">Ensifer canadensis</name>
    <dbReference type="NCBI Taxonomy" id="555315"/>
    <lineage>
        <taxon>Bacteria</taxon>
        <taxon>Pseudomonadati</taxon>
        <taxon>Pseudomonadota</taxon>
        <taxon>Alphaproteobacteria</taxon>
        <taxon>Hyphomicrobiales</taxon>
        <taxon>Rhizobiaceae</taxon>
        <taxon>Sinorhizobium/Ensifer group</taxon>
        <taxon>Ensifer</taxon>
    </lineage>
</organism>
<feature type="domain" description="Glycosyltransferase subfamily 4-like N-terminal" evidence="2">
    <location>
        <begin position="30"/>
        <end position="174"/>
    </location>
</feature>
<protein>
    <submittedName>
        <fullName evidence="3">Glycosyltransferase</fullName>
    </submittedName>
</protein>
<dbReference type="AlphaFoldDB" id="A0AAW4FSH5"/>
<gene>
    <name evidence="3" type="ORF">GFB56_26550</name>
</gene>
<dbReference type="CDD" id="cd03820">
    <property type="entry name" value="GT4_AmsD-like"/>
    <property type="match status" value="1"/>
</dbReference>
<keyword evidence="4" id="KW-1185">Reference proteome</keyword>
<dbReference type="EMBL" id="WXFA01000024">
    <property type="protein sequence ID" value="MBM3094308.1"/>
    <property type="molecule type" value="Genomic_DNA"/>
</dbReference>
<dbReference type="InterPro" id="IPR028098">
    <property type="entry name" value="Glyco_trans_4-like_N"/>
</dbReference>
<name>A0AAW4FSH5_9HYPH</name>
<dbReference type="Gene3D" id="3.40.50.2000">
    <property type="entry name" value="Glycogen Phosphorylase B"/>
    <property type="match status" value="2"/>
</dbReference>
<accession>A0AAW4FSH5</accession>
<evidence type="ECO:0000259" key="1">
    <source>
        <dbReference type="Pfam" id="PF00534"/>
    </source>
</evidence>
<evidence type="ECO:0000313" key="3">
    <source>
        <dbReference type="EMBL" id="MBM3094308.1"/>
    </source>
</evidence>
<comment type="caution">
    <text evidence="3">The sequence shown here is derived from an EMBL/GenBank/DDBJ whole genome shotgun (WGS) entry which is preliminary data.</text>
</comment>
<dbReference type="RefSeq" id="WP_203529088.1">
    <property type="nucleotide sequence ID" value="NZ_CP083374.1"/>
</dbReference>
<dbReference type="SUPFAM" id="SSF53756">
    <property type="entry name" value="UDP-Glycosyltransferase/glycogen phosphorylase"/>
    <property type="match status" value="1"/>
</dbReference>
<evidence type="ECO:0000259" key="2">
    <source>
        <dbReference type="Pfam" id="PF13579"/>
    </source>
</evidence>
<dbReference type="PANTHER" id="PTHR12526">
    <property type="entry name" value="GLYCOSYLTRANSFERASE"/>
    <property type="match status" value="1"/>
</dbReference>